<evidence type="ECO:0000313" key="1">
    <source>
        <dbReference type="EMBL" id="QBR89122.1"/>
    </source>
</evidence>
<dbReference type="EMBL" id="CP038266">
    <property type="protein sequence ID" value="QBR89122.1"/>
    <property type="molecule type" value="Genomic_DNA"/>
</dbReference>
<sequence length="69" mass="7486">MPAPGNEVSVWERYATELALAFADSPGRIVAVRVAYFTHGFDVDLISELSGFPVWRIRQAIASGPPPAD</sequence>
<protein>
    <recommendedName>
        <fullName evidence="3">Sigma-70 family RNA polymerase sigma factor</fullName>
    </recommendedName>
</protein>
<name>A0ABX5SVD4_9MICO</name>
<evidence type="ECO:0008006" key="3">
    <source>
        <dbReference type="Google" id="ProtNLM"/>
    </source>
</evidence>
<gene>
    <name evidence="1" type="ORF">E4K62_10760</name>
</gene>
<organism evidence="1 2">
    <name type="scientific">Microbacterium wangchenii</name>
    <dbReference type="NCBI Taxonomy" id="2541726"/>
    <lineage>
        <taxon>Bacteria</taxon>
        <taxon>Bacillati</taxon>
        <taxon>Actinomycetota</taxon>
        <taxon>Actinomycetes</taxon>
        <taxon>Micrococcales</taxon>
        <taxon>Microbacteriaceae</taxon>
        <taxon>Microbacterium</taxon>
    </lineage>
</organism>
<evidence type="ECO:0000313" key="2">
    <source>
        <dbReference type="Proteomes" id="UP000295748"/>
    </source>
</evidence>
<dbReference type="RefSeq" id="WP_135067312.1">
    <property type="nucleotide sequence ID" value="NZ_CP038266.1"/>
</dbReference>
<reference evidence="1 2" key="1">
    <citation type="submission" date="2019-03" db="EMBL/GenBank/DDBJ databases">
        <authorList>
            <person name="Dong K."/>
        </authorList>
    </citation>
    <scope>NUCLEOTIDE SEQUENCE [LARGE SCALE GENOMIC DNA]</scope>
    <source>
        <strain evidence="2">dk512</strain>
    </source>
</reference>
<proteinExistence type="predicted"/>
<accession>A0ABX5SVD4</accession>
<dbReference type="Proteomes" id="UP000295748">
    <property type="component" value="Chromosome"/>
</dbReference>
<keyword evidence="2" id="KW-1185">Reference proteome</keyword>